<evidence type="ECO:0000313" key="1">
    <source>
        <dbReference type="EMBL" id="ACG60395.1"/>
    </source>
</evidence>
<reference evidence="2" key="1">
    <citation type="journal article" date="2009" name="Environ. Microbiol. Rep.">
        <title>Isolation and genomic characterization of the first phage infecting Iodobacteria: ?PLPE, a myovirus having a novel set of features.</title>
        <authorList>
            <person name="Leblanc C."/>
            <person name="Caumont-Sarcos A."/>
            <person name="Comeau A.M."/>
            <person name="Krisch H.M."/>
        </authorList>
    </citation>
    <scope>NUCLEOTIDE SEQUENCE [LARGE SCALE GENOMIC DNA]</scope>
</reference>
<accession>B5AX92</accession>
<dbReference type="EMBL" id="EU876853">
    <property type="protein sequence ID" value="ACG60395.1"/>
    <property type="molecule type" value="Genomic_DNA"/>
</dbReference>
<dbReference type="Proteomes" id="UP000001862">
    <property type="component" value="Segment"/>
</dbReference>
<dbReference type="GeneID" id="6779482"/>
<organism evidence="1 2">
    <name type="scientific">Iodobacter phage PhiPLPE</name>
    <dbReference type="NCBI Taxonomy" id="551895"/>
    <lineage>
        <taxon>Viruses</taxon>
        <taxon>Duplodnaviria</taxon>
        <taxon>Heunggongvirae</taxon>
        <taxon>Uroviricota</taxon>
        <taxon>Caudoviricetes</taxon>
        <taxon>Iodovirus</taxon>
        <taxon>Iodovirus PLPE</taxon>
    </lineage>
</organism>
<name>B5AX92_9CAUD</name>
<protein>
    <submittedName>
        <fullName evidence="1">Uncharacterized protein</fullName>
    </submittedName>
</protein>
<proteinExistence type="predicted"/>
<dbReference type="KEGG" id="vg:6779482"/>
<sequence>MNVQGLSKRAAGLLGYGVMMTSDYAPELSVYEREKLYREREKERLKKLNASKKGNVEIEQKAMKLLNAMPDNFTVFDLNKMNDDLKIFEYKNCAHIPRYFKSYVTTVVKRVKGSRVYLYTKVKK</sequence>
<evidence type="ECO:0000313" key="2">
    <source>
        <dbReference type="Proteomes" id="UP000001862"/>
    </source>
</evidence>
<dbReference type="RefSeq" id="YP_002128507.1">
    <property type="nucleotide sequence ID" value="NC_011142.1"/>
</dbReference>
<gene>
    <name evidence="1" type="ORF">phiPLPE_73</name>
</gene>
<keyword evidence="2" id="KW-1185">Reference proteome</keyword>